<dbReference type="InterPro" id="IPR011059">
    <property type="entry name" value="Metal-dep_hydrolase_composite"/>
</dbReference>
<dbReference type="GO" id="GO:0016810">
    <property type="term" value="F:hydrolase activity, acting on carbon-nitrogen (but not peptide) bonds"/>
    <property type="evidence" value="ECO:0007669"/>
    <property type="project" value="InterPro"/>
</dbReference>
<dbReference type="EMBL" id="JACRSU010000001">
    <property type="protein sequence ID" value="MBC8540210.1"/>
    <property type="molecule type" value="Genomic_DNA"/>
</dbReference>
<dbReference type="PANTHER" id="PTHR43135:SF3">
    <property type="entry name" value="ALPHA-D-RIBOSE 1-METHYLPHOSPHONATE 5-TRIPHOSPHATE DIPHOSPHATASE"/>
    <property type="match status" value="1"/>
</dbReference>
<protein>
    <submittedName>
        <fullName evidence="2">Alpha-D-ribose 1-methylphosphonate 5-triphosphate diphosphatase</fullName>
        <ecNumber evidence="2">3.6.1.63</ecNumber>
    </submittedName>
</protein>
<evidence type="ECO:0000259" key="1">
    <source>
        <dbReference type="Pfam" id="PF01979"/>
    </source>
</evidence>
<keyword evidence="2" id="KW-0378">Hydrolase</keyword>
<sequence length="411" mass="46225">MQDIMIRNATVVLKDRVLNSGSVWIHGNRIQEISEKPDFAQQAPLAKQIDAEGAYLMPGFIDIHSDNIETVIQPRPQSMIDFELAMREQEKQLVNQGITTMYHSLTIMDVEALDEQKTAKKAQMRSPENLKRLVGLIRTFHEGDHLIRHRFHCRYEITNTVGYAMLLDFIRNRDMQLLSFMDHTPGQGQYRDLEFFKNQVMSPEHSDQEKARLIQERMNQTKLTAEQLAQAADMAEEAGIPIASHDDDSSEKLDYVTNSLHAQICEFPVELAVAKDAHSRGMQVVVGATNILMGRSHSNNLSALEAIKNGCANILVSDYFPAAILHAVFQLYEQGICSLPEAVNMATYNPAKAVKMDDRFGSIEPGNYADLLLVSKKGAVPVILSVFINGEEVTKIHYRNNFVGEDGVHDD</sequence>
<dbReference type="Proteomes" id="UP000611762">
    <property type="component" value="Unassembled WGS sequence"/>
</dbReference>
<gene>
    <name evidence="2" type="ORF">H8698_04380</name>
</gene>
<evidence type="ECO:0000313" key="2">
    <source>
        <dbReference type="EMBL" id="MBC8540210.1"/>
    </source>
</evidence>
<dbReference type="AlphaFoldDB" id="A0A926DN63"/>
<dbReference type="SUPFAM" id="SSF51338">
    <property type="entry name" value="Composite domain of metallo-dependent hydrolases"/>
    <property type="match status" value="1"/>
</dbReference>
<comment type="caution">
    <text evidence="2">The sequence shown here is derived from an EMBL/GenBank/DDBJ whole genome shotgun (WGS) entry which is preliminary data.</text>
</comment>
<dbReference type="PANTHER" id="PTHR43135">
    <property type="entry name" value="ALPHA-D-RIBOSE 1-METHYLPHOSPHONATE 5-TRIPHOSPHATE DIPHOSPHATASE"/>
    <property type="match status" value="1"/>
</dbReference>
<evidence type="ECO:0000313" key="3">
    <source>
        <dbReference type="Proteomes" id="UP000611762"/>
    </source>
</evidence>
<dbReference type="Pfam" id="PF01979">
    <property type="entry name" value="Amidohydro_1"/>
    <property type="match status" value="1"/>
</dbReference>
<dbReference type="NCBIfam" id="NF011984">
    <property type="entry name" value="PRK15446.1-5"/>
    <property type="match status" value="1"/>
</dbReference>
<organism evidence="2 3">
    <name type="scientific">Congzhengia minquanensis</name>
    <dbReference type="NCBI Taxonomy" id="2763657"/>
    <lineage>
        <taxon>Bacteria</taxon>
        <taxon>Bacillati</taxon>
        <taxon>Bacillota</taxon>
        <taxon>Clostridia</taxon>
        <taxon>Eubacteriales</taxon>
        <taxon>Oscillospiraceae</taxon>
        <taxon>Congzhengia</taxon>
    </lineage>
</organism>
<dbReference type="Gene3D" id="3.20.20.140">
    <property type="entry name" value="Metal-dependent hydrolases"/>
    <property type="match status" value="1"/>
</dbReference>
<dbReference type="EC" id="3.6.1.63" evidence="2"/>
<dbReference type="Gene3D" id="2.30.40.10">
    <property type="entry name" value="Urease, subunit C, domain 1"/>
    <property type="match status" value="2"/>
</dbReference>
<name>A0A926DN63_9FIRM</name>
<dbReference type="PIRSF" id="PIRSF038971">
    <property type="entry name" value="PhnM"/>
    <property type="match status" value="1"/>
</dbReference>
<dbReference type="SUPFAM" id="SSF51556">
    <property type="entry name" value="Metallo-dependent hydrolases"/>
    <property type="match status" value="1"/>
</dbReference>
<dbReference type="RefSeq" id="WP_177462350.1">
    <property type="nucleotide sequence ID" value="NZ_JACRSU010000001.1"/>
</dbReference>
<dbReference type="GO" id="GO:0019700">
    <property type="term" value="P:organic phosphonate catabolic process"/>
    <property type="evidence" value="ECO:0007669"/>
    <property type="project" value="InterPro"/>
</dbReference>
<accession>A0A926DN63</accession>
<proteinExistence type="predicted"/>
<dbReference type="InterPro" id="IPR006680">
    <property type="entry name" value="Amidohydro-rel"/>
</dbReference>
<reference evidence="2" key="1">
    <citation type="submission" date="2020-08" db="EMBL/GenBank/DDBJ databases">
        <title>Genome public.</title>
        <authorList>
            <person name="Liu C."/>
            <person name="Sun Q."/>
        </authorList>
    </citation>
    <scope>NUCLEOTIDE SEQUENCE</scope>
    <source>
        <strain evidence="2">H8</strain>
    </source>
</reference>
<dbReference type="InterPro" id="IPR051781">
    <property type="entry name" value="Metallo-dep_Hydrolase"/>
</dbReference>
<feature type="domain" description="Amidohydrolase-related" evidence="1">
    <location>
        <begin position="221"/>
        <end position="393"/>
    </location>
</feature>
<dbReference type="InterPro" id="IPR012696">
    <property type="entry name" value="PhnM"/>
</dbReference>
<dbReference type="NCBIfam" id="NF011990">
    <property type="entry name" value="PRK15446.2-6"/>
    <property type="match status" value="1"/>
</dbReference>
<dbReference type="InterPro" id="IPR032466">
    <property type="entry name" value="Metal_Hydrolase"/>
</dbReference>
<keyword evidence="3" id="KW-1185">Reference proteome</keyword>
<dbReference type="NCBIfam" id="NF011987">
    <property type="entry name" value="PRK15446.2-3"/>
    <property type="match status" value="1"/>
</dbReference>